<comment type="caution">
    <text evidence="2">The sequence shown here is derived from an EMBL/GenBank/DDBJ whole genome shotgun (WGS) entry which is preliminary data.</text>
</comment>
<dbReference type="STRING" id="357750.A0A2S6CHP0"/>
<evidence type="ECO:0000313" key="3">
    <source>
        <dbReference type="Proteomes" id="UP000237631"/>
    </source>
</evidence>
<name>A0A2S6CHP0_9PEZI</name>
<keyword evidence="3" id="KW-1185">Reference proteome</keyword>
<keyword evidence="1" id="KW-0472">Membrane</keyword>
<evidence type="ECO:0000256" key="1">
    <source>
        <dbReference type="SAM" id="Phobius"/>
    </source>
</evidence>
<keyword evidence="1" id="KW-0812">Transmembrane</keyword>
<dbReference type="PANTHER" id="PTHR37490:SF2">
    <property type="match status" value="1"/>
</dbReference>
<dbReference type="AlphaFoldDB" id="A0A2S6CHP0"/>
<dbReference type="EMBL" id="PNEN01000413">
    <property type="protein sequence ID" value="PPJ59231.1"/>
    <property type="molecule type" value="Genomic_DNA"/>
</dbReference>
<proteinExistence type="predicted"/>
<sequence>MILRRSLRVYRTKILATILLLPLFYFLLYRLAPALQHTSHFTDHATFEHASTTNTNRSVALVVATRAADDISWTYKLQIPQLQVIRYVSDSASAKYHPPVSKGHEALMYLTYIHDFYDDLPEIMIFIHADENPWHMDGAFLESVSFALDHLDLEEVLLRQYFNLRVMWKHGCPAQIHTAETAFDEKKQEQHLMASAFRSIFGPDVEVPDILAGPCCSQFAVTREAIRRRPRHEYKHYVDWLVETDWSDYIAGRVWEHLWPVVFLNTSVDCTIASQSLCRMYGICFEGQRELERYQQVWDARRFVGNNITFWNELWKPSEVAALRHRRLEYTKWLHERLVAALNKGKDGALTKDAVGNLYT</sequence>
<gene>
    <name evidence="2" type="ORF">CBER1_05324</name>
</gene>
<dbReference type="OrthoDB" id="426718at2759"/>
<protein>
    <submittedName>
        <fullName evidence="2">Uncharacterized protein</fullName>
    </submittedName>
</protein>
<dbReference type="Pfam" id="PF11913">
    <property type="entry name" value="DUF3431"/>
    <property type="match status" value="1"/>
</dbReference>
<feature type="transmembrane region" description="Helical" evidence="1">
    <location>
        <begin position="12"/>
        <end position="32"/>
    </location>
</feature>
<dbReference type="Proteomes" id="UP000237631">
    <property type="component" value="Unassembled WGS sequence"/>
</dbReference>
<reference evidence="3" key="1">
    <citation type="journal article" date="2017" name="bioRxiv">
        <title>Conservation of a gene cluster reveals novel cercosporin biosynthetic mechanisms and extends production to the genus Colletotrichum.</title>
        <authorList>
            <person name="de Jonge R."/>
            <person name="Ebert M.K."/>
            <person name="Huitt-Roehl C.R."/>
            <person name="Pal P."/>
            <person name="Suttle J.C."/>
            <person name="Spanner R.E."/>
            <person name="Neubauer J.D."/>
            <person name="Jurick W.M.II."/>
            <person name="Stott K.A."/>
            <person name="Secor G.A."/>
            <person name="Thomma B.P.H.J."/>
            <person name="Van de Peer Y."/>
            <person name="Townsend C.A."/>
            <person name="Bolton M.D."/>
        </authorList>
    </citation>
    <scope>NUCLEOTIDE SEQUENCE [LARGE SCALE GENOMIC DNA]</scope>
    <source>
        <strain evidence="3">CBS538.71</strain>
    </source>
</reference>
<organism evidence="2 3">
    <name type="scientific">Cercospora berteroae</name>
    <dbReference type="NCBI Taxonomy" id="357750"/>
    <lineage>
        <taxon>Eukaryota</taxon>
        <taxon>Fungi</taxon>
        <taxon>Dikarya</taxon>
        <taxon>Ascomycota</taxon>
        <taxon>Pezizomycotina</taxon>
        <taxon>Dothideomycetes</taxon>
        <taxon>Dothideomycetidae</taxon>
        <taxon>Mycosphaerellales</taxon>
        <taxon>Mycosphaerellaceae</taxon>
        <taxon>Cercospora</taxon>
    </lineage>
</organism>
<dbReference type="PANTHER" id="PTHR37490">
    <property type="entry name" value="EXPRESSED PROTEIN"/>
    <property type="match status" value="1"/>
</dbReference>
<dbReference type="InterPro" id="IPR021838">
    <property type="entry name" value="DUF3431"/>
</dbReference>
<accession>A0A2S6CHP0</accession>
<evidence type="ECO:0000313" key="2">
    <source>
        <dbReference type="EMBL" id="PPJ59231.1"/>
    </source>
</evidence>
<keyword evidence="1" id="KW-1133">Transmembrane helix</keyword>